<organism evidence="1 2">
    <name type="scientific">Lentinula aff. lateritia</name>
    <dbReference type="NCBI Taxonomy" id="2804960"/>
    <lineage>
        <taxon>Eukaryota</taxon>
        <taxon>Fungi</taxon>
        <taxon>Dikarya</taxon>
        <taxon>Basidiomycota</taxon>
        <taxon>Agaricomycotina</taxon>
        <taxon>Agaricomycetes</taxon>
        <taxon>Agaricomycetidae</taxon>
        <taxon>Agaricales</taxon>
        <taxon>Marasmiineae</taxon>
        <taxon>Omphalotaceae</taxon>
        <taxon>Lentinula</taxon>
    </lineage>
</organism>
<gene>
    <name evidence="1" type="ORF">F5876DRAFT_70578</name>
</gene>
<evidence type="ECO:0000313" key="2">
    <source>
        <dbReference type="Proteomes" id="UP001163835"/>
    </source>
</evidence>
<sequence length="315" mass="34102">MEILLTMLFGLCLHFVLGSSPGLVQGKLYPALLGVWEGMCLRYLTTLPPTSPPPQSSSSSLDALLSYAVHLCIDYFITESLGQVCSMVVWSFVGVVVIESLSVEEEEERVAKRRWKQSRSRSHSAGTSLSRQVHDNGSFTPSTRGGPVVDRQTSTIPFPSMVHTPNDARSPSSGAQENVMTMQSDCDIPDPLPLPLPTSSAHSGSTSPLPLTLPLSSFSIPTEQFKFRYPEDPNDDLQTPLPQSRGHTPKDDNDELQTPLALFPISSLPELPIPVDQSLLLRPIRSTSALPVPVPAPALPYITTSSPHPTSPSPS</sequence>
<proteinExistence type="predicted"/>
<dbReference type="EMBL" id="MU795962">
    <property type="protein sequence ID" value="KAJ3804503.1"/>
    <property type="molecule type" value="Genomic_DNA"/>
</dbReference>
<reference evidence="1" key="1">
    <citation type="submission" date="2022-09" db="EMBL/GenBank/DDBJ databases">
        <title>A Global Phylogenomic Analysis of the Shiitake Genus Lentinula.</title>
        <authorList>
            <consortium name="DOE Joint Genome Institute"/>
            <person name="Sierra-Patev S."/>
            <person name="Min B."/>
            <person name="Naranjo-Ortiz M."/>
            <person name="Looney B."/>
            <person name="Konkel Z."/>
            <person name="Slot J.C."/>
            <person name="Sakamoto Y."/>
            <person name="Steenwyk J.L."/>
            <person name="Rokas A."/>
            <person name="Carro J."/>
            <person name="Camarero S."/>
            <person name="Ferreira P."/>
            <person name="Molpeceres G."/>
            <person name="Ruiz-Duenas F.J."/>
            <person name="Serrano A."/>
            <person name="Henrissat B."/>
            <person name="Drula E."/>
            <person name="Hughes K.W."/>
            <person name="Mata J.L."/>
            <person name="Ishikawa N.K."/>
            <person name="Vargas-Isla R."/>
            <person name="Ushijima S."/>
            <person name="Smith C.A."/>
            <person name="Ahrendt S."/>
            <person name="Andreopoulos W."/>
            <person name="He G."/>
            <person name="Labutti K."/>
            <person name="Lipzen A."/>
            <person name="Ng V."/>
            <person name="Riley R."/>
            <person name="Sandor L."/>
            <person name="Barry K."/>
            <person name="Martinez A.T."/>
            <person name="Xiao Y."/>
            <person name="Gibbons J.G."/>
            <person name="Terashima K."/>
            <person name="Grigoriev I.V."/>
            <person name="Hibbett D.S."/>
        </authorList>
    </citation>
    <scope>NUCLEOTIDE SEQUENCE</scope>
    <source>
        <strain evidence="1">TMI1499</strain>
    </source>
</reference>
<name>A0ACC1TIQ8_9AGAR</name>
<keyword evidence="2" id="KW-1185">Reference proteome</keyword>
<accession>A0ACC1TIQ8</accession>
<protein>
    <submittedName>
        <fullName evidence="1">Uncharacterized protein</fullName>
    </submittedName>
</protein>
<comment type="caution">
    <text evidence="1">The sequence shown here is derived from an EMBL/GenBank/DDBJ whole genome shotgun (WGS) entry which is preliminary data.</text>
</comment>
<dbReference type="Proteomes" id="UP001163835">
    <property type="component" value="Unassembled WGS sequence"/>
</dbReference>
<evidence type="ECO:0000313" key="1">
    <source>
        <dbReference type="EMBL" id="KAJ3804503.1"/>
    </source>
</evidence>